<dbReference type="GO" id="GO:0043001">
    <property type="term" value="P:Golgi to plasma membrane protein transport"/>
    <property type="evidence" value="ECO:0007669"/>
    <property type="project" value="TreeGrafter"/>
</dbReference>
<keyword evidence="4" id="KW-0931">ER-Golgi transport</keyword>
<dbReference type="OrthoDB" id="9982946at2759"/>
<dbReference type="SUPFAM" id="SSF50692">
    <property type="entry name" value="ADC-like"/>
    <property type="match status" value="1"/>
</dbReference>
<comment type="function">
    <text evidence="4">Required for vesicle-mediated transport. Catalyzes the fusion of transport vesicles within the Golgi cisternae. Is also required for transport from the endoplasmic reticulum to the Golgi stack. Seems to function as a fusion protein required for the delivery of cargo proteins to all compartments of the Golgi stack independent of vesicle origin.</text>
</comment>
<dbReference type="PANTHER" id="PTHR23078">
    <property type="entry name" value="VESICULAR-FUSION PROTEIN NSF"/>
    <property type="match status" value="1"/>
</dbReference>
<evidence type="ECO:0000256" key="2">
    <source>
        <dbReference type="ARBA" id="ARBA00022741"/>
    </source>
</evidence>
<evidence type="ECO:0000256" key="1">
    <source>
        <dbReference type="ARBA" id="ARBA00006914"/>
    </source>
</evidence>
<comment type="catalytic activity">
    <reaction evidence="4">
        <text>ATP + H2O = ADP + phosphate + H(+)</text>
        <dbReference type="Rhea" id="RHEA:13065"/>
        <dbReference type="ChEBI" id="CHEBI:15377"/>
        <dbReference type="ChEBI" id="CHEBI:15378"/>
        <dbReference type="ChEBI" id="CHEBI:30616"/>
        <dbReference type="ChEBI" id="CHEBI:43474"/>
        <dbReference type="ChEBI" id="CHEBI:456216"/>
        <dbReference type="EC" id="3.6.4.6"/>
    </reaction>
</comment>
<keyword evidence="4" id="KW-0460">Magnesium</keyword>
<dbReference type="EC" id="3.6.4.6" evidence="4"/>
<dbReference type="Proteomes" id="UP000281553">
    <property type="component" value="Unassembled WGS sequence"/>
</dbReference>
<sequence length="202" mass="22405">MLQFAASKCPTEEMSLTNRVFVHSRDYQDAIKYCAVHTGVGSYTFRTDPSDKVPSGKMAFGLAQRKWANLSLDQPIRVEPIRIGSNGYLGTAHFGVEVFGKKAAPRDPINADEMAKDFSQQFSDTPVTVGQSMLFRFNKLLLTVEVKQLSTPHWLPWLGIWQARARTFSIICFTGRLQRYPGCYWSGKCGGGGGSQSASRAP</sequence>
<protein>
    <recommendedName>
        <fullName evidence="4">Vesicle-fusing ATPase</fullName>
        <ecNumber evidence="4">3.6.4.6</ecNumber>
    </recommendedName>
</protein>
<dbReference type="InterPro" id="IPR039812">
    <property type="entry name" value="Vesicle-fus_ATPase"/>
</dbReference>
<dbReference type="Gene3D" id="3.10.330.10">
    <property type="match status" value="1"/>
</dbReference>
<evidence type="ECO:0000256" key="4">
    <source>
        <dbReference type="RuleBase" id="RU367045"/>
    </source>
</evidence>
<dbReference type="Gene3D" id="2.40.40.20">
    <property type="match status" value="1"/>
</dbReference>
<dbReference type="SUPFAM" id="SSF54585">
    <property type="entry name" value="Cdc48 domain 2-like"/>
    <property type="match status" value="1"/>
</dbReference>
<dbReference type="InterPro" id="IPR029067">
    <property type="entry name" value="CDC48_domain_2-like_sf"/>
</dbReference>
<keyword evidence="2 4" id="KW-0547">Nucleotide-binding</keyword>
<comment type="subcellular location">
    <subcellularLocation>
        <location evidence="4">Cytoplasm</location>
    </subcellularLocation>
</comment>
<reference evidence="5 6" key="1">
    <citation type="submission" date="2018-11" db="EMBL/GenBank/DDBJ databases">
        <authorList>
            <consortium name="Pathogen Informatics"/>
        </authorList>
    </citation>
    <scope>NUCLEOTIDE SEQUENCE [LARGE SCALE GENOMIC DNA]</scope>
</reference>
<keyword evidence="4" id="KW-0813">Transport</keyword>
<evidence type="ECO:0000256" key="3">
    <source>
        <dbReference type="ARBA" id="ARBA00022840"/>
    </source>
</evidence>
<dbReference type="GO" id="GO:0016887">
    <property type="term" value="F:ATP hydrolysis activity"/>
    <property type="evidence" value="ECO:0007669"/>
    <property type="project" value="InterPro"/>
</dbReference>
<evidence type="ECO:0000313" key="6">
    <source>
        <dbReference type="Proteomes" id="UP000281553"/>
    </source>
</evidence>
<keyword evidence="4" id="KW-0479">Metal-binding</keyword>
<organism evidence="5 6">
    <name type="scientific">Dibothriocephalus latus</name>
    <name type="common">Fish tapeworm</name>
    <name type="synonym">Diphyllobothrium latum</name>
    <dbReference type="NCBI Taxonomy" id="60516"/>
    <lineage>
        <taxon>Eukaryota</taxon>
        <taxon>Metazoa</taxon>
        <taxon>Spiralia</taxon>
        <taxon>Lophotrochozoa</taxon>
        <taxon>Platyhelminthes</taxon>
        <taxon>Cestoda</taxon>
        <taxon>Eucestoda</taxon>
        <taxon>Diphyllobothriidea</taxon>
        <taxon>Diphyllobothriidae</taxon>
        <taxon>Dibothriocephalus</taxon>
    </lineage>
</organism>
<dbReference type="GO" id="GO:0046872">
    <property type="term" value="F:metal ion binding"/>
    <property type="evidence" value="ECO:0007669"/>
    <property type="project" value="UniProtKB-UniRule"/>
</dbReference>
<accession>A0A3P7LKL4</accession>
<comment type="similarity">
    <text evidence="1 4">Belongs to the AAA ATPase family.</text>
</comment>
<dbReference type="GO" id="GO:0035494">
    <property type="term" value="P:SNARE complex disassembly"/>
    <property type="evidence" value="ECO:0007669"/>
    <property type="project" value="InterPro"/>
</dbReference>
<dbReference type="GO" id="GO:0005795">
    <property type="term" value="C:Golgi stack"/>
    <property type="evidence" value="ECO:0007669"/>
    <property type="project" value="TreeGrafter"/>
</dbReference>
<keyword evidence="4" id="KW-0963">Cytoplasm</keyword>
<dbReference type="PANTHER" id="PTHR23078:SF3">
    <property type="entry name" value="VESICLE-FUSING ATPASE"/>
    <property type="match status" value="1"/>
</dbReference>
<dbReference type="GO" id="GO:0006891">
    <property type="term" value="P:intra-Golgi vesicle-mediated transport"/>
    <property type="evidence" value="ECO:0007669"/>
    <property type="project" value="TreeGrafter"/>
</dbReference>
<name>A0A3P7LKL4_DIBLA</name>
<gene>
    <name evidence="5" type="ORF">DILT_LOCUS8098</name>
</gene>
<keyword evidence="4" id="KW-0653">Protein transport</keyword>
<proteinExistence type="inferred from homology"/>
<keyword evidence="3 4" id="KW-0067">ATP-binding</keyword>
<keyword evidence="6" id="KW-1185">Reference proteome</keyword>
<dbReference type="InterPro" id="IPR009010">
    <property type="entry name" value="Asp_de-COase-like_dom_sf"/>
</dbReference>
<dbReference type="GO" id="GO:0005524">
    <property type="term" value="F:ATP binding"/>
    <property type="evidence" value="ECO:0007669"/>
    <property type="project" value="UniProtKB-UniRule"/>
</dbReference>
<comment type="cofactor">
    <cofactor evidence="4">
        <name>Mg(2+)</name>
        <dbReference type="ChEBI" id="CHEBI:18420"/>
    </cofactor>
    <text evidence="4">Binds 1 Mg(2+) ion per subunit.</text>
</comment>
<keyword evidence="4" id="KW-0378">Hydrolase</keyword>
<dbReference type="AlphaFoldDB" id="A0A3P7LKL4"/>
<evidence type="ECO:0000313" key="5">
    <source>
        <dbReference type="EMBL" id="VDN12267.1"/>
    </source>
</evidence>
<dbReference type="EMBL" id="UYRU01053479">
    <property type="protein sequence ID" value="VDN12267.1"/>
    <property type="molecule type" value="Genomic_DNA"/>
</dbReference>